<dbReference type="Proteomes" id="UP001642409">
    <property type="component" value="Unassembled WGS sequence"/>
</dbReference>
<reference evidence="2" key="1">
    <citation type="submission" date="2023-06" db="EMBL/GenBank/DDBJ databases">
        <authorList>
            <person name="Kurt Z."/>
        </authorList>
    </citation>
    <scope>NUCLEOTIDE SEQUENCE</scope>
</reference>
<evidence type="ECO:0000313" key="2">
    <source>
        <dbReference type="EMBL" id="CAI9915739.1"/>
    </source>
</evidence>
<dbReference type="EMBL" id="CATOUU010000076">
    <property type="protein sequence ID" value="CAI9915733.1"/>
    <property type="molecule type" value="Genomic_DNA"/>
</dbReference>
<name>A0AA86N9U2_9EUKA</name>
<evidence type="ECO:0000313" key="5">
    <source>
        <dbReference type="Proteomes" id="UP001642409"/>
    </source>
</evidence>
<protein>
    <submittedName>
        <fullName evidence="3">Hypothetical_protein</fullName>
    </submittedName>
</protein>
<evidence type="ECO:0000313" key="3">
    <source>
        <dbReference type="EMBL" id="CAL6089836.1"/>
    </source>
</evidence>
<evidence type="ECO:0000313" key="1">
    <source>
        <dbReference type="EMBL" id="CAI9915733.1"/>
    </source>
</evidence>
<dbReference type="EMBL" id="CATOUU010000076">
    <property type="protein sequence ID" value="CAI9915739.1"/>
    <property type="molecule type" value="Genomic_DNA"/>
</dbReference>
<organism evidence="2">
    <name type="scientific">Hexamita inflata</name>
    <dbReference type="NCBI Taxonomy" id="28002"/>
    <lineage>
        <taxon>Eukaryota</taxon>
        <taxon>Metamonada</taxon>
        <taxon>Diplomonadida</taxon>
        <taxon>Hexamitidae</taxon>
        <taxon>Hexamitinae</taxon>
        <taxon>Hexamita</taxon>
    </lineage>
</organism>
<dbReference type="EMBL" id="CAXDID020000422">
    <property type="protein sequence ID" value="CAL6089848.1"/>
    <property type="molecule type" value="Genomic_DNA"/>
</dbReference>
<proteinExistence type="predicted"/>
<gene>
    <name evidence="1" type="ORF">HINF_LOCUS3378</name>
    <name evidence="2" type="ORF">HINF_LOCUS3384</name>
    <name evidence="3" type="ORF">HINF_LOCUS65022</name>
    <name evidence="4" type="ORF">HINF_LOCUS65028</name>
</gene>
<evidence type="ECO:0000313" key="4">
    <source>
        <dbReference type="EMBL" id="CAL6089848.1"/>
    </source>
</evidence>
<comment type="caution">
    <text evidence="2">The sequence shown here is derived from an EMBL/GenBank/DDBJ whole genome shotgun (WGS) entry which is preliminary data.</text>
</comment>
<keyword evidence="5" id="KW-1185">Reference proteome</keyword>
<sequence length="103" mass="11959">MNYSYLNTALHKLNAQSDRLRCVLASSIQYLKQSVYLRPELENDKQSEAATRKYSIQTACSTEVFQLNQQRISCCETDEEPSYDATPTQWQAVQSRFAFCYIE</sequence>
<dbReference type="AlphaFoldDB" id="A0AA86N9U2"/>
<reference evidence="3 5" key="2">
    <citation type="submission" date="2024-07" db="EMBL/GenBank/DDBJ databases">
        <authorList>
            <person name="Akdeniz Z."/>
        </authorList>
    </citation>
    <scope>NUCLEOTIDE SEQUENCE [LARGE SCALE GENOMIC DNA]</scope>
</reference>
<accession>A0AA86N9U2</accession>
<dbReference type="EMBL" id="CAXDID020000422">
    <property type="protein sequence ID" value="CAL6089836.1"/>
    <property type="molecule type" value="Genomic_DNA"/>
</dbReference>